<evidence type="ECO:0000313" key="2">
    <source>
        <dbReference type="Proteomes" id="UP000003257"/>
    </source>
</evidence>
<sequence>MKAFELDKLVDDDTATLIADKGRLAEVARFDILEETHPYTAGVTMMTGVLPLEFIG</sequence>
<evidence type="ECO:0000313" key="1">
    <source>
        <dbReference type="EMBL" id="EDQ06684.1"/>
    </source>
</evidence>
<dbReference type="EMBL" id="ABID01000001">
    <property type="protein sequence ID" value="EDQ06684.1"/>
    <property type="molecule type" value="Genomic_DNA"/>
</dbReference>
<dbReference type="Proteomes" id="UP000003257">
    <property type="component" value="Unassembled WGS sequence"/>
</dbReference>
<name>A0ABP2DE26_9RHOB</name>
<accession>A0ABP2DE26</accession>
<keyword evidence="2" id="KW-1185">Reference proteome</keyword>
<organism evidence="1 2">
    <name type="scientific">Sulfitobacter indolifex HEL-45</name>
    <dbReference type="NCBI Taxonomy" id="391624"/>
    <lineage>
        <taxon>Bacteria</taxon>
        <taxon>Pseudomonadati</taxon>
        <taxon>Pseudomonadota</taxon>
        <taxon>Alphaproteobacteria</taxon>
        <taxon>Rhodobacterales</taxon>
        <taxon>Roseobacteraceae</taxon>
        <taxon>Sulfitobacter</taxon>
    </lineage>
</organism>
<reference evidence="1 2" key="1">
    <citation type="submission" date="2007-11" db="EMBL/GenBank/DDBJ databases">
        <authorList>
            <person name="Wagner-Dobler I."/>
            <person name="Ferriera S."/>
            <person name="Johnson J."/>
            <person name="Kravitz S."/>
            <person name="Beeson K."/>
            <person name="Sutton G."/>
            <person name="Rogers Y.-H."/>
            <person name="Friedman R."/>
            <person name="Frazier M."/>
            <person name="Venter J.C."/>
        </authorList>
    </citation>
    <scope>NUCLEOTIDE SEQUENCE [LARGE SCALE GENOMIC DNA]</scope>
    <source>
        <strain evidence="1 2">HEL-45</strain>
    </source>
</reference>
<protein>
    <submittedName>
        <fullName evidence="1">Polynucleotide phosphorylase/polyadenylase</fullName>
    </submittedName>
</protein>
<comment type="caution">
    <text evidence="1">The sequence shown here is derived from an EMBL/GenBank/DDBJ whole genome shotgun (WGS) entry which is preliminary data.</text>
</comment>
<proteinExistence type="predicted"/>
<gene>
    <name evidence="1" type="ORF">OIHEL45_07700</name>
</gene>